<name>A0A838WK80_9CYAN</name>
<evidence type="ECO:0000313" key="2">
    <source>
        <dbReference type="EMBL" id="MBA4466274.1"/>
    </source>
</evidence>
<reference evidence="2 3" key="1">
    <citation type="journal article" date="2020" name="J. Appl. Phycol.">
        <title>Morphological changes and genome evolution in Raphidiopsis raciborskii CS-506 after 23 years in culture.</title>
        <authorList>
            <person name="Willis A."/>
            <person name="Bent S.J."/>
            <person name="Jameson I.D."/>
        </authorList>
    </citation>
    <scope>NUCLEOTIDE SEQUENCE [LARGE SCALE GENOMIC DNA]</scope>
    <source>
        <strain evidence="2 3">CS-506_A</strain>
    </source>
</reference>
<feature type="domain" description="Methyltransferase type 11" evidence="1">
    <location>
        <begin position="4"/>
        <end position="71"/>
    </location>
</feature>
<evidence type="ECO:0000259" key="1">
    <source>
        <dbReference type="Pfam" id="PF08241"/>
    </source>
</evidence>
<organism evidence="2 3">
    <name type="scientific">Cylindrospermopsis raciborskii CS-506_A</name>
    <dbReference type="NCBI Taxonomy" id="2585140"/>
    <lineage>
        <taxon>Bacteria</taxon>
        <taxon>Bacillati</taxon>
        <taxon>Cyanobacteriota</taxon>
        <taxon>Cyanophyceae</taxon>
        <taxon>Nostocales</taxon>
        <taxon>Aphanizomenonaceae</taxon>
        <taxon>Cylindrospermopsis</taxon>
    </lineage>
</organism>
<accession>A0A838WK80</accession>
<keyword evidence="2" id="KW-0808">Transferase</keyword>
<sequence>MWYDFGCGNGSVVKSLLDSGFNAQGCDLKFKPGMDVDFLTKSNLIHKINSDPYQLPYDNDTFDVIITNQVMDLKMFVILKICF</sequence>
<comment type="caution">
    <text evidence="2">The sequence shown here is derived from an EMBL/GenBank/DDBJ whole genome shotgun (WGS) entry which is preliminary data.</text>
</comment>
<dbReference type="GO" id="GO:0008757">
    <property type="term" value="F:S-adenosylmethionine-dependent methyltransferase activity"/>
    <property type="evidence" value="ECO:0007669"/>
    <property type="project" value="InterPro"/>
</dbReference>
<protein>
    <submittedName>
        <fullName evidence="2">Methyltransferase domain-containing protein</fullName>
    </submittedName>
</protein>
<dbReference type="EMBL" id="VDFG01000819">
    <property type="protein sequence ID" value="MBA4466274.1"/>
    <property type="molecule type" value="Genomic_DNA"/>
</dbReference>
<evidence type="ECO:0000313" key="3">
    <source>
        <dbReference type="Proteomes" id="UP000538075"/>
    </source>
</evidence>
<dbReference type="Proteomes" id="UP000538075">
    <property type="component" value="Unassembled WGS sequence"/>
</dbReference>
<dbReference type="GO" id="GO:0032259">
    <property type="term" value="P:methylation"/>
    <property type="evidence" value="ECO:0007669"/>
    <property type="project" value="UniProtKB-KW"/>
</dbReference>
<proteinExistence type="predicted"/>
<gene>
    <name evidence="2" type="ORF">FHK98_12270</name>
</gene>
<dbReference type="Pfam" id="PF08241">
    <property type="entry name" value="Methyltransf_11"/>
    <property type="match status" value="1"/>
</dbReference>
<dbReference type="Gene3D" id="3.40.50.150">
    <property type="entry name" value="Vaccinia Virus protein VP39"/>
    <property type="match status" value="1"/>
</dbReference>
<keyword evidence="2" id="KW-0489">Methyltransferase</keyword>
<dbReference type="AlphaFoldDB" id="A0A838WK80"/>
<dbReference type="InterPro" id="IPR029063">
    <property type="entry name" value="SAM-dependent_MTases_sf"/>
</dbReference>
<dbReference type="InterPro" id="IPR013216">
    <property type="entry name" value="Methyltransf_11"/>
</dbReference>
<dbReference type="SUPFAM" id="SSF53335">
    <property type="entry name" value="S-adenosyl-L-methionine-dependent methyltransferases"/>
    <property type="match status" value="1"/>
</dbReference>